<gene>
    <name evidence="2" type="ORF">C1631_022135</name>
</gene>
<evidence type="ECO:0000313" key="3">
    <source>
        <dbReference type="Proteomes" id="UP000236594"/>
    </source>
</evidence>
<evidence type="ECO:0000256" key="1">
    <source>
        <dbReference type="SAM" id="Phobius"/>
    </source>
</evidence>
<protein>
    <recommendedName>
        <fullName evidence="4">DUF304 domain-containing protein</fullName>
    </recommendedName>
</protein>
<feature type="transmembrane region" description="Helical" evidence="1">
    <location>
        <begin position="48"/>
        <end position="70"/>
    </location>
</feature>
<evidence type="ECO:0000313" key="2">
    <source>
        <dbReference type="EMBL" id="PWN63670.1"/>
    </source>
</evidence>
<sequence>MKETRNFQFDGVDAKTEWKIGLILAVPALAVFFLVMYVSEFYLPKTYFLYPVLLASVLTIVISILILKLLSGTIKDKKWNINIDDKVLEITYKNIKKAIPLTDIRSIKNLGNVGFRYLTIITHHETIKIRVGNTGFVPFSTQKDLEIFDDFVEYLRPFLYENFNKKELKNKINTQVFPNYGVYVVKSEKIKYSIINRLKPWQIMIIFLCGGFLLLILLFTQLEKYW</sequence>
<proteinExistence type="predicted"/>
<evidence type="ECO:0008006" key="4">
    <source>
        <dbReference type="Google" id="ProtNLM"/>
    </source>
</evidence>
<dbReference type="EMBL" id="PPED02000007">
    <property type="protein sequence ID" value="PWN63670.1"/>
    <property type="molecule type" value="Genomic_DNA"/>
</dbReference>
<feature type="transmembrane region" description="Helical" evidence="1">
    <location>
        <begin position="20"/>
        <end position="42"/>
    </location>
</feature>
<organism evidence="2 3">
    <name type="scientific">Chryseobacterium phosphatilyticum</name>
    <dbReference type="NCBI Taxonomy" id="475075"/>
    <lineage>
        <taxon>Bacteria</taxon>
        <taxon>Pseudomonadati</taxon>
        <taxon>Bacteroidota</taxon>
        <taxon>Flavobacteriia</taxon>
        <taxon>Flavobacteriales</taxon>
        <taxon>Weeksellaceae</taxon>
        <taxon>Chryseobacterium group</taxon>
        <taxon>Chryseobacterium</taxon>
    </lineage>
</organism>
<keyword evidence="1" id="KW-1133">Transmembrane helix</keyword>
<keyword evidence="1" id="KW-0472">Membrane</keyword>
<reference evidence="2 3" key="1">
    <citation type="submission" date="2018-04" db="EMBL/GenBank/DDBJ databases">
        <title>Draft Genome Sequence of Phosphate-Solubilizing Chryseobacterium sp. ISE14 that is a Biocontrol and Plant Growth-Promoting Rhizobacterium Isolated from Cucumber.</title>
        <authorList>
            <person name="Jeong J.-J."/>
            <person name="Sang M.K."/>
            <person name="Choi I.-G."/>
            <person name="Kim K.D."/>
        </authorList>
    </citation>
    <scope>NUCLEOTIDE SEQUENCE [LARGE SCALE GENOMIC DNA]</scope>
    <source>
        <strain evidence="2 3">ISE14</strain>
    </source>
</reference>
<name>A0A316WYD1_9FLAO</name>
<keyword evidence="1" id="KW-0812">Transmembrane</keyword>
<comment type="caution">
    <text evidence="2">The sequence shown here is derived from an EMBL/GenBank/DDBJ whole genome shotgun (WGS) entry which is preliminary data.</text>
</comment>
<feature type="transmembrane region" description="Helical" evidence="1">
    <location>
        <begin position="201"/>
        <end position="222"/>
    </location>
</feature>
<dbReference type="OrthoDB" id="1273431at2"/>
<dbReference type="Proteomes" id="UP000236594">
    <property type="component" value="Unassembled WGS sequence"/>
</dbReference>
<dbReference type="RefSeq" id="WP_103247631.1">
    <property type="nucleotide sequence ID" value="NZ_PPED02000007.1"/>
</dbReference>
<dbReference type="AlphaFoldDB" id="A0A316WYD1"/>
<keyword evidence="3" id="KW-1185">Reference proteome</keyword>
<accession>A0A316WYD1</accession>